<comment type="caution">
    <text evidence="7">The sequence shown here is derived from an EMBL/GenBank/DDBJ whole genome shotgun (WGS) entry which is preliminary data.</text>
</comment>
<dbReference type="PROSITE" id="PS51257">
    <property type="entry name" value="PROKAR_LIPOPROTEIN"/>
    <property type="match status" value="1"/>
</dbReference>
<dbReference type="OrthoDB" id="47494at2759"/>
<evidence type="ECO:0000256" key="4">
    <source>
        <dbReference type="ARBA" id="ARBA00023002"/>
    </source>
</evidence>
<feature type="domain" description="FAD-binding" evidence="6">
    <location>
        <begin position="99"/>
        <end position="331"/>
    </location>
</feature>
<dbReference type="GO" id="GO:0004497">
    <property type="term" value="F:monooxygenase activity"/>
    <property type="evidence" value="ECO:0007669"/>
    <property type="project" value="UniProtKB-KW"/>
</dbReference>
<evidence type="ECO:0000259" key="6">
    <source>
        <dbReference type="Pfam" id="PF01494"/>
    </source>
</evidence>
<dbReference type="PRINTS" id="PR00420">
    <property type="entry name" value="RNGMNOXGNASE"/>
</dbReference>
<dbReference type="EMBL" id="JAFJYH010000442">
    <property type="protein sequence ID" value="KAG4411764.1"/>
    <property type="molecule type" value="Genomic_DNA"/>
</dbReference>
<gene>
    <name evidence="7" type="ORF">IFR04_015102</name>
</gene>
<dbReference type="SUPFAM" id="SSF51905">
    <property type="entry name" value="FAD/NAD(P)-binding domain"/>
    <property type="match status" value="1"/>
</dbReference>
<dbReference type="Pfam" id="PF13450">
    <property type="entry name" value="NAD_binding_8"/>
    <property type="match status" value="1"/>
</dbReference>
<keyword evidence="4" id="KW-0560">Oxidoreductase</keyword>
<dbReference type="InterPro" id="IPR002938">
    <property type="entry name" value="FAD-bd"/>
</dbReference>
<evidence type="ECO:0000256" key="5">
    <source>
        <dbReference type="ARBA" id="ARBA00023033"/>
    </source>
</evidence>
<evidence type="ECO:0000256" key="2">
    <source>
        <dbReference type="ARBA" id="ARBA00022630"/>
    </source>
</evidence>
<name>A0A8H7W5N7_9HELO</name>
<dbReference type="GO" id="GO:0071949">
    <property type="term" value="F:FAD binding"/>
    <property type="evidence" value="ECO:0007669"/>
    <property type="project" value="InterPro"/>
</dbReference>
<keyword evidence="3" id="KW-0274">FAD</keyword>
<protein>
    <recommendedName>
        <fullName evidence="6">FAD-binding domain-containing protein</fullName>
    </recommendedName>
</protein>
<evidence type="ECO:0000256" key="3">
    <source>
        <dbReference type="ARBA" id="ARBA00022827"/>
    </source>
</evidence>
<evidence type="ECO:0000313" key="7">
    <source>
        <dbReference type="EMBL" id="KAG4411764.1"/>
    </source>
</evidence>
<dbReference type="Gene3D" id="3.50.50.60">
    <property type="entry name" value="FAD/NAD(P)-binding domain"/>
    <property type="match status" value="1"/>
</dbReference>
<evidence type="ECO:0000256" key="1">
    <source>
        <dbReference type="ARBA" id="ARBA00001974"/>
    </source>
</evidence>
<dbReference type="PANTHER" id="PTHR47178:SF3">
    <property type="entry name" value="FAD-BINDING DOMAIN-CONTAINING PROTEIN"/>
    <property type="match status" value="1"/>
</dbReference>
<reference evidence="7" key="1">
    <citation type="submission" date="2021-02" db="EMBL/GenBank/DDBJ databases">
        <title>Genome sequence Cadophora malorum strain M34.</title>
        <authorList>
            <person name="Stefanovic E."/>
            <person name="Vu D."/>
            <person name="Scully C."/>
            <person name="Dijksterhuis J."/>
            <person name="Roader J."/>
            <person name="Houbraken J."/>
        </authorList>
    </citation>
    <scope>NUCLEOTIDE SEQUENCE</scope>
    <source>
        <strain evidence="7">M34</strain>
    </source>
</reference>
<organism evidence="7 8">
    <name type="scientific">Cadophora malorum</name>
    <dbReference type="NCBI Taxonomy" id="108018"/>
    <lineage>
        <taxon>Eukaryota</taxon>
        <taxon>Fungi</taxon>
        <taxon>Dikarya</taxon>
        <taxon>Ascomycota</taxon>
        <taxon>Pezizomycotina</taxon>
        <taxon>Leotiomycetes</taxon>
        <taxon>Helotiales</taxon>
        <taxon>Ploettnerulaceae</taxon>
        <taxon>Cadophora</taxon>
    </lineage>
</organism>
<sequence length="363" mass="40075">MGNKTGDVPQGSGLPIIIIGAGCTGLAIAQGLKKAGVPATIFEKNATLSTPVDPNTPTKPIDILSFLNGTTGEVMNAPEIPNFHRLRRSKLRNLISKDLDIRWNKRLKDIVLGQDGKSVTAVFEDGEHAVGRLIIGADGARSTVRSILLGPEFAASNRLPYSATFLQSKFTSEQALFLRSFHPLYIAAPHPEGYFAFFGLQDAPEVDKPEDWTFSSTFLGTQRLAQVKEKSKGYCEPWKSAFEWVSEDQAAWYFDLSIWDPSLAEHNWDNKNGRVTLIGDAAHPVTYQRGQGLSHSITDAGRLVESLKDLTKSQRSAIETYEAEMKVRAGEEVRLSVMNTTMLHDWTKVLESPVMRVGLSKNK</sequence>
<dbReference type="Proteomes" id="UP000664132">
    <property type="component" value="Unassembled WGS sequence"/>
</dbReference>
<accession>A0A8H7W5N7</accession>
<dbReference type="Pfam" id="PF01494">
    <property type="entry name" value="FAD_binding_3"/>
    <property type="match status" value="1"/>
</dbReference>
<keyword evidence="5" id="KW-0503">Monooxygenase</keyword>
<proteinExistence type="predicted"/>
<dbReference type="AlphaFoldDB" id="A0A8H7W5N7"/>
<dbReference type="PANTHER" id="PTHR47178">
    <property type="entry name" value="MONOOXYGENASE, FAD-BINDING"/>
    <property type="match status" value="1"/>
</dbReference>
<keyword evidence="2" id="KW-0285">Flavoprotein</keyword>
<evidence type="ECO:0000313" key="8">
    <source>
        <dbReference type="Proteomes" id="UP000664132"/>
    </source>
</evidence>
<dbReference type="InterPro" id="IPR036188">
    <property type="entry name" value="FAD/NAD-bd_sf"/>
</dbReference>
<keyword evidence="8" id="KW-1185">Reference proteome</keyword>
<comment type="cofactor">
    <cofactor evidence="1">
        <name>FAD</name>
        <dbReference type="ChEBI" id="CHEBI:57692"/>
    </cofactor>
</comment>